<dbReference type="Proteomes" id="UP001597010">
    <property type="component" value="Unassembled WGS sequence"/>
</dbReference>
<dbReference type="SUPFAM" id="SSF47413">
    <property type="entry name" value="lambda repressor-like DNA-binding domains"/>
    <property type="match status" value="1"/>
</dbReference>
<keyword evidence="3" id="KW-1185">Reference proteome</keyword>
<evidence type="ECO:0000313" key="2">
    <source>
        <dbReference type="EMBL" id="MFD0794260.1"/>
    </source>
</evidence>
<dbReference type="PROSITE" id="PS50943">
    <property type="entry name" value="HTH_CROC1"/>
    <property type="match status" value="1"/>
</dbReference>
<proteinExistence type="predicted"/>
<evidence type="ECO:0000313" key="3">
    <source>
        <dbReference type="Proteomes" id="UP001597010"/>
    </source>
</evidence>
<dbReference type="InterPro" id="IPR001387">
    <property type="entry name" value="Cro/C1-type_HTH"/>
</dbReference>
<feature type="domain" description="HTH cro/C1-type" evidence="1">
    <location>
        <begin position="16"/>
        <end position="62"/>
    </location>
</feature>
<reference evidence="3" key="1">
    <citation type="journal article" date="2019" name="Int. J. Syst. Evol. Microbiol.">
        <title>The Global Catalogue of Microorganisms (GCM) 10K type strain sequencing project: providing services to taxonomists for standard genome sequencing and annotation.</title>
        <authorList>
            <consortium name="The Broad Institute Genomics Platform"/>
            <consortium name="The Broad Institute Genome Sequencing Center for Infectious Disease"/>
            <person name="Wu L."/>
            <person name="Ma J."/>
        </authorList>
    </citation>
    <scope>NUCLEOTIDE SEQUENCE [LARGE SCALE GENOMIC DNA]</scope>
    <source>
        <strain evidence="3">CCUG 61484</strain>
    </source>
</reference>
<accession>A0ABW3ATR2</accession>
<sequence>MEHFGQIVEKVIRRDGYSISELARLTNVNRRSVYNWFKQKRLRPEIIYRIGLALNYDFSKDFPTLFNVNEFKNIKNSQQLLNNSWVIPHEEKSESYWKDRYISLLEKYNDLLRSNVQNLTQNSKVTDTTP</sequence>
<gene>
    <name evidence="2" type="ORF">ACFQZX_11565</name>
</gene>
<name>A0ABW3ATR2_9SPHI</name>
<evidence type="ECO:0000259" key="1">
    <source>
        <dbReference type="PROSITE" id="PS50943"/>
    </source>
</evidence>
<dbReference type="RefSeq" id="WP_377115301.1">
    <property type="nucleotide sequence ID" value="NZ_JBHTHZ010000005.1"/>
</dbReference>
<protein>
    <submittedName>
        <fullName evidence="2">Helix-turn-helix domain-containing protein</fullName>
    </submittedName>
</protein>
<dbReference type="InterPro" id="IPR010982">
    <property type="entry name" value="Lambda_DNA-bd_dom_sf"/>
</dbReference>
<organism evidence="2 3">
    <name type="scientific">Mucilaginibacter litoreus</name>
    <dbReference type="NCBI Taxonomy" id="1048221"/>
    <lineage>
        <taxon>Bacteria</taxon>
        <taxon>Pseudomonadati</taxon>
        <taxon>Bacteroidota</taxon>
        <taxon>Sphingobacteriia</taxon>
        <taxon>Sphingobacteriales</taxon>
        <taxon>Sphingobacteriaceae</taxon>
        <taxon>Mucilaginibacter</taxon>
    </lineage>
</organism>
<comment type="caution">
    <text evidence="2">The sequence shown here is derived from an EMBL/GenBank/DDBJ whole genome shotgun (WGS) entry which is preliminary data.</text>
</comment>
<dbReference type="EMBL" id="JBHTHZ010000005">
    <property type="protein sequence ID" value="MFD0794260.1"/>
    <property type="molecule type" value="Genomic_DNA"/>
</dbReference>